<dbReference type="PANTHER" id="PTHR44943">
    <property type="entry name" value="CELLULOSE SYNTHASE OPERON PROTEIN C"/>
    <property type="match status" value="1"/>
</dbReference>
<protein>
    <recommendedName>
        <fullName evidence="6">Tetratricopeptide repeat protein</fullName>
    </recommendedName>
</protein>
<dbReference type="Pfam" id="PF00515">
    <property type="entry name" value="TPR_1"/>
    <property type="match status" value="1"/>
</dbReference>
<proteinExistence type="predicted"/>
<dbReference type="AlphaFoldDB" id="A0A2M7G838"/>
<dbReference type="SUPFAM" id="SSF48452">
    <property type="entry name" value="TPR-like"/>
    <property type="match status" value="1"/>
</dbReference>
<comment type="caution">
    <text evidence="4">The sequence shown here is derived from an EMBL/GenBank/DDBJ whole genome shotgun (WGS) entry which is preliminary data.</text>
</comment>
<keyword evidence="1" id="KW-0677">Repeat</keyword>
<dbReference type="PROSITE" id="PS50005">
    <property type="entry name" value="TPR"/>
    <property type="match status" value="2"/>
</dbReference>
<feature type="repeat" description="TPR" evidence="3">
    <location>
        <begin position="46"/>
        <end position="79"/>
    </location>
</feature>
<organism evidence="4 5">
    <name type="scientific">bacterium (Candidatus Blackallbacteria) CG17_big_fil_post_rev_8_21_14_2_50_48_46</name>
    <dbReference type="NCBI Taxonomy" id="2014261"/>
    <lineage>
        <taxon>Bacteria</taxon>
        <taxon>Candidatus Blackallbacteria</taxon>
    </lineage>
</organism>
<gene>
    <name evidence="4" type="ORF">COW36_05665</name>
</gene>
<evidence type="ECO:0000313" key="5">
    <source>
        <dbReference type="Proteomes" id="UP000231019"/>
    </source>
</evidence>
<evidence type="ECO:0000256" key="3">
    <source>
        <dbReference type="PROSITE-ProRule" id="PRU00339"/>
    </source>
</evidence>
<evidence type="ECO:0000256" key="2">
    <source>
        <dbReference type="ARBA" id="ARBA00022803"/>
    </source>
</evidence>
<dbReference type="InterPro" id="IPR011990">
    <property type="entry name" value="TPR-like_helical_dom_sf"/>
</dbReference>
<dbReference type="Pfam" id="PF13181">
    <property type="entry name" value="TPR_8"/>
    <property type="match status" value="1"/>
</dbReference>
<dbReference type="Proteomes" id="UP000231019">
    <property type="component" value="Unassembled WGS sequence"/>
</dbReference>
<reference evidence="4 5" key="1">
    <citation type="submission" date="2017-09" db="EMBL/GenBank/DDBJ databases">
        <title>Depth-based differentiation of microbial function through sediment-hosted aquifers and enrichment of novel symbionts in the deep terrestrial subsurface.</title>
        <authorList>
            <person name="Probst A.J."/>
            <person name="Ladd B."/>
            <person name="Jarett J.K."/>
            <person name="Geller-Mcgrath D.E."/>
            <person name="Sieber C.M."/>
            <person name="Emerson J.B."/>
            <person name="Anantharaman K."/>
            <person name="Thomas B.C."/>
            <person name="Malmstrom R."/>
            <person name="Stieglmeier M."/>
            <person name="Klingl A."/>
            <person name="Woyke T."/>
            <person name="Ryan C.M."/>
            <person name="Banfield J.F."/>
        </authorList>
    </citation>
    <scope>NUCLEOTIDE SEQUENCE [LARGE SCALE GENOMIC DNA]</scope>
    <source>
        <strain evidence="4">CG17_big_fil_post_rev_8_21_14_2_50_48_46</strain>
    </source>
</reference>
<feature type="repeat" description="TPR" evidence="3">
    <location>
        <begin position="116"/>
        <end position="149"/>
    </location>
</feature>
<evidence type="ECO:0000256" key="1">
    <source>
        <dbReference type="ARBA" id="ARBA00022737"/>
    </source>
</evidence>
<evidence type="ECO:0008006" key="6">
    <source>
        <dbReference type="Google" id="ProtNLM"/>
    </source>
</evidence>
<dbReference type="SMART" id="SM00028">
    <property type="entry name" value="TPR"/>
    <property type="match status" value="4"/>
</dbReference>
<keyword evidence="2 3" id="KW-0802">TPR repeat</keyword>
<name>A0A2M7G838_9BACT</name>
<dbReference type="Gene3D" id="1.25.40.10">
    <property type="entry name" value="Tetratricopeptide repeat domain"/>
    <property type="match status" value="1"/>
</dbReference>
<accession>A0A2M7G838</accession>
<dbReference type="InterPro" id="IPR019734">
    <property type="entry name" value="TPR_rpt"/>
</dbReference>
<dbReference type="PANTHER" id="PTHR44943:SF8">
    <property type="entry name" value="TPR REPEAT-CONTAINING PROTEIN MJ0263"/>
    <property type="match status" value="1"/>
</dbReference>
<evidence type="ECO:0000313" key="4">
    <source>
        <dbReference type="EMBL" id="PIW18255.1"/>
    </source>
</evidence>
<dbReference type="EMBL" id="PFFQ01000013">
    <property type="protein sequence ID" value="PIW18255.1"/>
    <property type="molecule type" value="Genomic_DNA"/>
</dbReference>
<sequence length="164" mass="19155">MLLFSQESRQVESQRLFQKAYASQMKGDLASAIQLYKRSISVFPTAEAHTFLGWTYSFQERYYEAIDECLRAIELDPDYGNPYNDIGSYLIELNQLKDSVPWFQKALQASRYASKVFPWFNLGRVAEWSYDHLQARDCYARAMEIDPSYLPAWEAYVRVCAVLN</sequence>
<dbReference type="InterPro" id="IPR051685">
    <property type="entry name" value="Ycf3/AcsC/BcsC/TPR_MFPF"/>
</dbReference>